<organism evidence="1 2">
    <name type="scientific">Stephania japonica</name>
    <dbReference type="NCBI Taxonomy" id="461633"/>
    <lineage>
        <taxon>Eukaryota</taxon>
        <taxon>Viridiplantae</taxon>
        <taxon>Streptophyta</taxon>
        <taxon>Embryophyta</taxon>
        <taxon>Tracheophyta</taxon>
        <taxon>Spermatophyta</taxon>
        <taxon>Magnoliopsida</taxon>
        <taxon>Ranunculales</taxon>
        <taxon>Menispermaceae</taxon>
        <taxon>Menispermoideae</taxon>
        <taxon>Cissampelideae</taxon>
        <taxon>Stephania</taxon>
    </lineage>
</organism>
<comment type="caution">
    <text evidence="1">The sequence shown here is derived from an EMBL/GenBank/DDBJ whole genome shotgun (WGS) entry which is preliminary data.</text>
</comment>
<keyword evidence="2" id="KW-1185">Reference proteome</keyword>
<evidence type="ECO:0000313" key="1">
    <source>
        <dbReference type="EMBL" id="KAK9144273.1"/>
    </source>
</evidence>
<gene>
    <name evidence="1" type="ORF">Sjap_004176</name>
</gene>
<sequence length="316" mass="35370">MASNRRETEKLYQNPNAHIAETSKTDASISESINVKTVDEIVGRLEELRIGGGFQLLAMEVMYGDNVALSASREGGLKTLQIALQAFFLLEMHGNLFIDACRGGDSRQVVMFDIKCGGAIPPGLLKNLLGDGEFKLWESLLLQKSLDSMSNIPDEMTTTTKLHNVDEILKAKPTAIALKARNGSSNEFFKCGIIPHEAIKEWEERINQRQVVRPRRDEPFAIHIHPCAYCGKMNVKTVSQNPTRNIEFWKVPISEFTPYCPTMASSRRESKKLCQHPTTHIATSKTDGSISINVRSDDEIVDRLEELRIASEEPDL</sequence>
<evidence type="ECO:0000313" key="2">
    <source>
        <dbReference type="Proteomes" id="UP001417504"/>
    </source>
</evidence>
<dbReference type="EMBL" id="JBBNAE010000002">
    <property type="protein sequence ID" value="KAK9144273.1"/>
    <property type="molecule type" value="Genomic_DNA"/>
</dbReference>
<proteinExistence type="predicted"/>
<reference evidence="1 2" key="1">
    <citation type="submission" date="2024-01" db="EMBL/GenBank/DDBJ databases">
        <title>Genome assemblies of Stephania.</title>
        <authorList>
            <person name="Yang L."/>
        </authorList>
    </citation>
    <scope>NUCLEOTIDE SEQUENCE [LARGE SCALE GENOMIC DNA]</scope>
    <source>
        <strain evidence="1">QJT</strain>
        <tissue evidence="1">Leaf</tissue>
    </source>
</reference>
<protein>
    <submittedName>
        <fullName evidence="1">Uncharacterized protein</fullName>
    </submittedName>
</protein>
<accession>A0AAP0K3B7</accession>
<name>A0AAP0K3B7_9MAGN</name>
<dbReference type="AlphaFoldDB" id="A0AAP0K3B7"/>
<dbReference type="Proteomes" id="UP001417504">
    <property type="component" value="Unassembled WGS sequence"/>
</dbReference>